<gene>
    <name evidence="1" type="ORF">DYBT9623_02526</name>
</gene>
<name>A0ABN7R8M1_9BACT</name>
<organism evidence="1 2">
    <name type="scientific">Dyadobacter linearis</name>
    <dbReference type="NCBI Taxonomy" id="2823330"/>
    <lineage>
        <taxon>Bacteria</taxon>
        <taxon>Pseudomonadati</taxon>
        <taxon>Bacteroidota</taxon>
        <taxon>Cytophagia</taxon>
        <taxon>Cytophagales</taxon>
        <taxon>Spirosomataceae</taxon>
        <taxon>Dyadobacter</taxon>
    </lineage>
</organism>
<sequence length="149" mass="16736">MKSIMKKANQLAIILSIAGLGACFNKVDPAVSTFYFSTGHPDTLRNQALLKLYEHYSNSDKTREYYEVISKRTGNYILNYYPAGKLLTTCTNPGSGWGNQYENVDEAELRKLADLKIKLVDLQLYVSKDSIISENPNNVLEVKTNGHPN</sequence>
<proteinExistence type="predicted"/>
<accession>A0ABN7R8M1</accession>
<evidence type="ECO:0000313" key="1">
    <source>
        <dbReference type="EMBL" id="CAG5069789.1"/>
    </source>
</evidence>
<evidence type="ECO:0000313" key="2">
    <source>
        <dbReference type="Proteomes" id="UP000679725"/>
    </source>
</evidence>
<reference evidence="1 2" key="1">
    <citation type="submission" date="2021-04" db="EMBL/GenBank/DDBJ databases">
        <authorList>
            <person name="Rodrigo-Torres L."/>
            <person name="Arahal R. D."/>
            <person name="Lucena T."/>
        </authorList>
    </citation>
    <scope>NUCLEOTIDE SEQUENCE [LARGE SCALE GENOMIC DNA]</scope>
    <source>
        <strain evidence="1 2">CECT 9623</strain>
    </source>
</reference>
<dbReference type="EMBL" id="CAJRAU010000003">
    <property type="protein sequence ID" value="CAG5069789.1"/>
    <property type="molecule type" value="Genomic_DNA"/>
</dbReference>
<dbReference type="Proteomes" id="UP000679725">
    <property type="component" value="Unassembled WGS sequence"/>
</dbReference>
<protein>
    <recommendedName>
        <fullName evidence="3">Lipoprotein</fullName>
    </recommendedName>
</protein>
<dbReference type="PROSITE" id="PS51257">
    <property type="entry name" value="PROKAR_LIPOPROTEIN"/>
    <property type="match status" value="1"/>
</dbReference>
<evidence type="ECO:0008006" key="3">
    <source>
        <dbReference type="Google" id="ProtNLM"/>
    </source>
</evidence>
<keyword evidence="2" id="KW-1185">Reference proteome</keyword>
<comment type="caution">
    <text evidence="1">The sequence shown here is derived from an EMBL/GenBank/DDBJ whole genome shotgun (WGS) entry which is preliminary data.</text>
</comment>